<name>A0A392U223_9FABA</name>
<protein>
    <submittedName>
        <fullName evidence="2">Uncharacterized protein</fullName>
    </submittedName>
</protein>
<organism evidence="2 3">
    <name type="scientific">Trifolium medium</name>
    <dbReference type="NCBI Taxonomy" id="97028"/>
    <lineage>
        <taxon>Eukaryota</taxon>
        <taxon>Viridiplantae</taxon>
        <taxon>Streptophyta</taxon>
        <taxon>Embryophyta</taxon>
        <taxon>Tracheophyta</taxon>
        <taxon>Spermatophyta</taxon>
        <taxon>Magnoliopsida</taxon>
        <taxon>eudicotyledons</taxon>
        <taxon>Gunneridae</taxon>
        <taxon>Pentapetalae</taxon>
        <taxon>rosids</taxon>
        <taxon>fabids</taxon>
        <taxon>Fabales</taxon>
        <taxon>Fabaceae</taxon>
        <taxon>Papilionoideae</taxon>
        <taxon>50 kb inversion clade</taxon>
        <taxon>NPAAA clade</taxon>
        <taxon>Hologalegina</taxon>
        <taxon>IRL clade</taxon>
        <taxon>Trifolieae</taxon>
        <taxon>Trifolium</taxon>
    </lineage>
</organism>
<feature type="non-terminal residue" evidence="2">
    <location>
        <position position="63"/>
    </location>
</feature>
<dbReference type="EMBL" id="LXQA010701431">
    <property type="protein sequence ID" value="MCI66744.1"/>
    <property type="molecule type" value="Genomic_DNA"/>
</dbReference>
<feature type="compositionally biased region" description="Polar residues" evidence="1">
    <location>
        <begin position="37"/>
        <end position="47"/>
    </location>
</feature>
<evidence type="ECO:0000313" key="2">
    <source>
        <dbReference type="EMBL" id="MCI66744.1"/>
    </source>
</evidence>
<sequence>MRGSEPELCNPEQQPSVGVKSVVILNPSCSAAHKESQPSPSHNQNSGAAGGCEVDPDAAVLPA</sequence>
<accession>A0A392U223</accession>
<comment type="caution">
    <text evidence="2">The sequence shown here is derived from an EMBL/GenBank/DDBJ whole genome shotgun (WGS) entry which is preliminary data.</text>
</comment>
<keyword evidence="3" id="KW-1185">Reference proteome</keyword>
<evidence type="ECO:0000313" key="3">
    <source>
        <dbReference type="Proteomes" id="UP000265520"/>
    </source>
</evidence>
<reference evidence="2 3" key="1">
    <citation type="journal article" date="2018" name="Front. Plant Sci.">
        <title>Red Clover (Trifolium pratense) and Zigzag Clover (T. medium) - A Picture of Genomic Similarities and Differences.</title>
        <authorList>
            <person name="Dluhosova J."/>
            <person name="Istvanek J."/>
            <person name="Nedelnik J."/>
            <person name="Repkova J."/>
        </authorList>
    </citation>
    <scope>NUCLEOTIDE SEQUENCE [LARGE SCALE GENOMIC DNA]</scope>
    <source>
        <strain evidence="3">cv. 10/8</strain>
        <tissue evidence="2">Leaf</tissue>
    </source>
</reference>
<dbReference type="AlphaFoldDB" id="A0A392U223"/>
<dbReference type="Proteomes" id="UP000265520">
    <property type="component" value="Unassembled WGS sequence"/>
</dbReference>
<feature type="region of interest" description="Disordered" evidence="1">
    <location>
        <begin position="30"/>
        <end position="63"/>
    </location>
</feature>
<evidence type="ECO:0000256" key="1">
    <source>
        <dbReference type="SAM" id="MobiDB-lite"/>
    </source>
</evidence>
<proteinExistence type="predicted"/>